<dbReference type="KEGG" id="dsf:UWK_02561"/>
<dbReference type="GO" id="GO:0005829">
    <property type="term" value="C:cytosol"/>
    <property type="evidence" value="ECO:0007669"/>
    <property type="project" value="TreeGrafter"/>
</dbReference>
<dbReference type="OrthoDB" id="5290098at2"/>
<organism evidence="2 3">
    <name type="scientific">Desulfocapsa sulfexigens (strain DSM 10523 / SB164P1)</name>
    <dbReference type="NCBI Taxonomy" id="1167006"/>
    <lineage>
        <taxon>Bacteria</taxon>
        <taxon>Pseudomonadati</taxon>
        <taxon>Thermodesulfobacteriota</taxon>
        <taxon>Desulfobulbia</taxon>
        <taxon>Desulfobulbales</taxon>
        <taxon>Desulfocapsaceae</taxon>
        <taxon>Desulfocapsa</taxon>
    </lineage>
</organism>
<dbReference type="RefSeq" id="WP_015404783.1">
    <property type="nucleotide sequence ID" value="NC_020304.1"/>
</dbReference>
<dbReference type="InterPro" id="IPR000595">
    <property type="entry name" value="cNMP-bd_dom"/>
</dbReference>
<evidence type="ECO:0000313" key="2">
    <source>
        <dbReference type="EMBL" id="AGF79097.1"/>
    </source>
</evidence>
<protein>
    <submittedName>
        <fullName evidence="2">Cyclic nucleotide-binding protein</fullName>
    </submittedName>
</protein>
<dbReference type="InterPro" id="IPR050397">
    <property type="entry name" value="Env_Response_Regulators"/>
</dbReference>
<proteinExistence type="predicted"/>
<dbReference type="CDD" id="cd00038">
    <property type="entry name" value="CAP_ED"/>
    <property type="match status" value="1"/>
</dbReference>
<sequence>MERFLTRIGLSDENASHELVSLFTEKKVVGGDILFNYNDPAEELFFLIEGHLAVHKYTGFLEKTQVIALIDPGAIVGECAILQQHKRSTRVTAIQDSKLLCLTKNNFVKFQEAFPEVANAILQYLLSIVSLRLEKTSERLARIL</sequence>
<dbReference type="Proteomes" id="UP000011721">
    <property type="component" value="Chromosome"/>
</dbReference>
<dbReference type="InterPro" id="IPR018490">
    <property type="entry name" value="cNMP-bd_dom_sf"/>
</dbReference>
<dbReference type="GO" id="GO:0003700">
    <property type="term" value="F:DNA-binding transcription factor activity"/>
    <property type="evidence" value="ECO:0007669"/>
    <property type="project" value="TreeGrafter"/>
</dbReference>
<dbReference type="PROSITE" id="PS50042">
    <property type="entry name" value="CNMP_BINDING_3"/>
    <property type="match status" value="1"/>
</dbReference>
<name>M1PBU1_DESSD</name>
<dbReference type="PANTHER" id="PTHR24567">
    <property type="entry name" value="CRP FAMILY TRANSCRIPTIONAL REGULATORY PROTEIN"/>
    <property type="match status" value="1"/>
</dbReference>
<gene>
    <name evidence="2" type="ordered locus">UWK_02561</name>
</gene>
<reference evidence="3" key="1">
    <citation type="journal article" date="2013" name="Stand. Genomic Sci.">
        <title>Complete genome sequence of Desulfocapsa sulfexigens, a marine deltaproteobacterium specialized in disproportionating inorganic sulfur compounds.</title>
        <authorList>
            <person name="Finster K.W."/>
            <person name="Kjeldsen K.U."/>
            <person name="Kube M."/>
            <person name="Reinhardt R."/>
            <person name="Mussmann M."/>
            <person name="Amann R."/>
            <person name="Schreiber L."/>
        </authorList>
    </citation>
    <scope>NUCLEOTIDE SEQUENCE [LARGE SCALE GENOMIC DNA]</scope>
    <source>
        <strain evidence="3">DSM 10523 / SB164P1</strain>
    </source>
</reference>
<dbReference type="HOGENOM" id="CLU_075053_16_5_7"/>
<dbReference type="eggNOG" id="COG0664">
    <property type="taxonomic scope" value="Bacteria"/>
</dbReference>
<keyword evidence="3" id="KW-1185">Reference proteome</keyword>
<feature type="domain" description="Cyclic nucleotide-binding" evidence="1">
    <location>
        <begin position="12"/>
        <end position="128"/>
    </location>
</feature>
<dbReference type="SMART" id="SM00100">
    <property type="entry name" value="cNMP"/>
    <property type="match status" value="1"/>
</dbReference>
<dbReference type="Gene3D" id="2.60.120.10">
    <property type="entry name" value="Jelly Rolls"/>
    <property type="match status" value="1"/>
</dbReference>
<dbReference type="PANTHER" id="PTHR24567:SF26">
    <property type="entry name" value="REGULATORY PROTEIN YEIL"/>
    <property type="match status" value="1"/>
</dbReference>
<dbReference type="InterPro" id="IPR014710">
    <property type="entry name" value="RmlC-like_jellyroll"/>
</dbReference>
<evidence type="ECO:0000259" key="1">
    <source>
        <dbReference type="PROSITE" id="PS50042"/>
    </source>
</evidence>
<dbReference type="STRING" id="1167006.UWK_02561"/>
<evidence type="ECO:0000313" key="3">
    <source>
        <dbReference type="Proteomes" id="UP000011721"/>
    </source>
</evidence>
<dbReference type="AlphaFoldDB" id="M1PBU1"/>
<accession>M1PBU1</accession>
<dbReference type="EMBL" id="CP003985">
    <property type="protein sequence ID" value="AGF79097.1"/>
    <property type="molecule type" value="Genomic_DNA"/>
</dbReference>
<dbReference type="SUPFAM" id="SSF51206">
    <property type="entry name" value="cAMP-binding domain-like"/>
    <property type="match status" value="1"/>
</dbReference>
<dbReference type="Pfam" id="PF00027">
    <property type="entry name" value="cNMP_binding"/>
    <property type="match status" value="1"/>
</dbReference>